<feature type="chain" id="PRO_5046905678" evidence="1">
    <location>
        <begin position="23"/>
        <end position="110"/>
    </location>
</feature>
<feature type="signal peptide" evidence="1">
    <location>
        <begin position="1"/>
        <end position="22"/>
    </location>
</feature>
<keyword evidence="1" id="KW-0732">Signal</keyword>
<accession>A0ABU5XZP0</accession>
<organism evidence="2 3">
    <name type="scientific">[Mycobacterium] nativiensis</name>
    <dbReference type="NCBI Taxonomy" id="2855503"/>
    <lineage>
        <taxon>Bacteria</taxon>
        <taxon>Bacillati</taxon>
        <taxon>Actinomycetota</taxon>
        <taxon>Actinomycetes</taxon>
        <taxon>Mycobacteriales</taxon>
        <taxon>Mycobacteriaceae</taxon>
        <taxon>Mycolicibacter</taxon>
    </lineage>
</organism>
<dbReference type="Proteomes" id="UP001298593">
    <property type="component" value="Unassembled WGS sequence"/>
</dbReference>
<keyword evidence="3" id="KW-1185">Reference proteome</keyword>
<reference evidence="2 3" key="1">
    <citation type="submission" date="2023-12" db="EMBL/GenBank/DDBJ databases">
        <title>Description of new species of Mycobacterium terrae complex isolated from sewage at the Sao Paulo Zoological Park Foundation in Brazil.</title>
        <authorList>
            <person name="Romagnoli C.L."/>
            <person name="Conceicao E.C."/>
            <person name="Machado E."/>
            <person name="Barreto L.B.P.F."/>
            <person name="Sharma A."/>
            <person name="Silva N.M."/>
            <person name="Marques L.E."/>
            <person name="Juliana M.A."/>
            <person name="Lourenco M.C.S."/>
            <person name="Digiampietri L.A."/>
            <person name="Suffys P.N."/>
            <person name="Viana-Niero C."/>
        </authorList>
    </citation>
    <scope>NUCLEOTIDE SEQUENCE [LARGE SCALE GENOMIC DNA]</scope>
    <source>
        <strain evidence="2 3">MYC340</strain>
    </source>
</reference>
<protein>
    <submittedName>
        <fullName evidence="2">Uncharacterized protein</fullName>
    </submittedName>
</protein>
<evidence type="ECO:0000313" key="3">
    <source>
        <dbReference type="Proteomes" id="UP001298593"/>
    </source>
</evidence>
<name>A0ABU5XZP0_9MYCO</name>
<evidence type="ECO:0000256" key="1">
    <source>
        <dbReference type="SAM" id="SignalP"/>
    </source>
</evidence>
<evidence type="ECO:0000313" key="2">
    <source>
        <dbReference type="EMBL" id="MEB3033343.1"/>
    </source>
</evidence>
<dbReference type="EMBL" id="JAYJJU010000018">
    <property type="protein sequence ID" value="MEB3033343.1"/>
    <property type="molecule type" value="Genomic_DNA"/>
</dbReference>
<sequence>MMTQTTKKIAPPSLTASAAAVATQLAKASAPHPGLMPHAAPGSAPDGAAMTIALGMGTSVTRMSAELSNKAPRVQSTTATGVAQLETQDADNATQLQAVGDAAQSAAVYT</sequence>
<gene>
    <name evidence="2" type="ORF">KV113_17465</name>
</gene>
<dbReference type="RefSeq" id="WP_329780143.1">
    <property type="nucleotide sequence ID" value="NZ_JAYJJU010000018.1"/>
</dbReference>
<comment type="caution">
    <text evidence="2">The sequence shown here is derived from an EMBL/GenBank/DDBJ whole genome shotgun (WGS) entry which is preliminary data.</text>
</comment>
<proteinExistence type="predicted"/>